<proteinExistence type="inferred from homology"/>
<feature type="region of interest" description="Disordered" evidence="5">
    <location>
        <begin position="423"/>
        <end position="461"/>
    </location>
</feature>
<dbReference type="PROSITE" id="PS00678">
    <property type="entry name" value="WD_REPEATS_1"/>
    <property type="match status" value="2"/>
</dbReference>
<sequence>MHRVGSAGNGNNSTRPRKEKRLTYVLNDSDDTKHCAGINCLALLTSVASDVSDYLFTGSRDGRLKRWVLDVDRATCSATFESHVDWVNDTVLVGDSTLVSCSSDTTIKLWNASSFGTCTRTLRQHSDYVTCLAAAGKNSNIVASGGLGGEVFIWDIESALAPASKSSDATGDESSNGINGSGNLPLTSLRTNSNDNMSMHTTQTQGYIPISAKGHKDSVYALAMNESGTILVSGGTEKVVRVWDTRSGSKTLKLRGHTDNIRALLLDSSGRYCLSGSSDSMIRLWDIGQQRCVHSYAVHTDSVWALASTPTFSHVYSGGRDFSLYLTDLQTRESSLVCTGEHPILQLALHDDSIWVASTDSSVRRWPAEGCNPEKIFQSGNSFLAGNLSFSRARVSLEGSTPVPVNLARETLKGLLAPWLRKRKQRSGSSAPANGELLSGKDTASRSSTHSRVEVDGSSDNDAMVYPPFEFSVTSPPSIITEGTHGGPWRKKTTDLEGTKDDKDFPWWCLDCVLNNRLPPRENTKCSFYLQPCEGSSVQILTQGKLSAPRILRIHKVINYVIEKMVLDKPLDSLNAESSFSPGLAASQSQHQVVGDGSFRSGFQPWQKLKPSIEILCNNQVLSPEMSLATVRAYIWKKSEDLILNYRLVQGR</sequence>
<evidence type="ECO:0000256" key="5">
    <source>
        <dbReference type="SAM" id="MobiDB-lite"/>
    </source>
</evidence>
<evidence type="ECO:0008006" key="8">
    <source>
        <dbReference type="Google" id="ProtNLM"/>
    </source>
</evidence>
<dbReference type="PROSITE" id="PS50082">
    <property type="entry name" value="WD_REPEATS_2"/>
    <property type="match status" value="4"/>
</dbReference>
<dbReference type="Pfam" id="PF11816">
    <property type="entry name" value="DUF3337"/>
    <property type="match status" value="1"/>
</dbReference>
<dbReference type="InterPro" id="IPR019775">
    <property type="entry name" value="WD40_repeat_CS"/>
</dbReference>
<comment type="similarity">
    <text evidence="1">Belongs to the WD repeat WDR48 family.</text>
</comment>
<evidence type="ECO:0000313" key="7">
    <source>
        <dbReference type="Proteomes" id="UP001374535"/>
    </source>
</evidence>
<dbReference type="PANTHER" id="PTHR19862">
    <property type="entry name" value="WD REPEAT-CONTAINING PROTEIN 48"/>
    <property type="match status" value="1"/>
</dbReference>
<organism evidence="6 7">
    <name type="scientific">Vigna mungo</name>
    <name type="common">Black gram</name>
    <name type="synonym">Phaseolus mungo</name>
    <dbReference type="NCBI Taxonomy" id="3915"/>
    <lineage>
        <taxon>Eukaryota</taxon>
        <taxon>Viridiplantae</taxon>
        <taxon>Streptophyta</taxon>
        <taxon>Embryophyta</taxon>
        <taxon>Tracheophyta</taxon>
        <taxon>Spermatophyta</taxon>
        <taxon>Magnoliopsida</taxon>
        <taxon>eudicotyledons</taxon>
        <taxon>Gunneridae</taxon>
        <taxon>Pentapetalae</taxon>
        <taxon>rosids</taxon>
        <taxon>fabids</taxon>
        <taxon>Fabales</taxon>
        <taxon>Fabaceae</taxon>
        <taxon>Papilionoideae</taxon>
        <taxon>50 kb inversion clade</taxon>
        <taxon>NPAAA clade</taxon>
        <taxon>indigoferoid/millettioid clade</taxon>
        <taxon>Phaseoleae</taxon>
        <taxon>Vigna</taxon>
    </lineage>
</organism>
<feature type="region of interest" description="Disordered" evidence="5">
    <location>
        <begin position="1"/>
        <end position="20"/>
    </location>
</feature>
<accession>A0AAQ3RID2</accession>
<reference evidence="6 7" key="1">
    <citation type="journal article" date="2023" name="Life. Sci Alliance">
        <title>Evolutionary insights into 3D genome organization and epigenetic landscape of Vigna mungo.</title>
        <authorList>
            <person name="Junaid A."/>
            <person name="Singh B."/>
            <person name="Bhatia S."/>
        </authorList>
    </citation>
    <scope>NUCLEOTIDE SEQUENCE [LARGE SCALE GENOMIC DNA]</scope>
    <source>
        <strain evidence="6">Urdbean</strain>
    </source>
</reference>
<keyword evidence="3" id="KW-0677">Repeat</keyword>
<feature type="repeat" description="WD" evidence="4">
    <location>
        <begin position="80"/>
        <end position="114"/>
    </location>
</feature>
<evidence type="ECO:0000256" key="4">
    <source>
        <dbReference type="PROSITE-ProRule" id="PRU00221"/>
    </source>
</evidence>
<feature type="repeat" description="WD" evidence="4">
    <location>
        <begin position="254"/>
        <end position="295"/>
    </location>
</feature>
<feature type="repeat" description="WD" evidence="4">
    <location>
        <begin position="212"/>
        <end position="253"/>
    </location>
</feature>
<dbReference type="Proteomes" id="UP001374535">
    <property type="component" value="Chromosome 10"/>
</dbReference>
<dbReference type="InterPro" id="IPR001680">
    <property type="entry name" value="WD40_rpt"/>
</dbReference>
<dbReference type="CDD" id="cd17041">
    <property type="entry name" value="Ubl_WDR48"/>
    <property type="match status" value="1"/>
</dbReference>
<dbReference type="EMBL" id="CP144691">
    <property type="protein sequence ID" value="WVY95201.1"/>
    <property type="molecule type" value="Genomic_DNA"/>
</dbReference>
<dbReference type="CDD" id="cd00200">
    <property type="entry name" value="WD40"/>
    <property type="match status" value="1"/>
</dbReference>
<dbReference type="AlphaFoldDB" id="A0AAQ3RID2"/>
<evidence type="ECO:0000256" key="2">
    <source>
        <dbReference type="ARBA" id="ARBA00022574"/>
    </source>
</evidence>
<dbReference type="InterPro" id="IPR015943">
    <property type="entry name" value="WD40/YVTN_repeat-like_dom_sf"/>
</dbReference>
<evidence type="ECO:0000313" key="6">
    <source>
        <dbReference type="EMBL" id="WVY95201.1"/>
    </source>
</evidence>
<dbReference type="GO" id="GO:0043130">
    <property type="term" value="F:ubiquitin binding"/>
    <property type="evidence" value="ECO:0007669"/>
    <property type="project" value="TreeGrafter"/>
</dbReference>
<dbReference type="PANTHER" id="PTHR19862:SF14">
    <property type="entry name" value="WD REPEAT-CONTAINING PROTEIN 48"/>
    <property type="match status" value="1"/>
</dbReference>
<dbReference type="SUPFAM" id="SSF50978">
    <property type="entry name" value="WD40 repeat-like"/>
    <property type="match status" value="1"/>
</dbReference>
<dbReference type="InterPro" id="IPR020472">
    <property type="entry name" value="WD40_PAC1"/>
</dbReference>
<evidence type="ECO:0000256" key="1">
    <source>
        <dbReference type="ARBA" id="ARBA00006917"/>
    </source>
</evidence>
<dbReference type="PRINTS" id="PR00320">
    <property type="entry name" value="GPROTEINBRPT"/>
</dbReference>
<dbReference type="SMART" id="SM00320">
    <property type="entry name" value="WD40"/>
    <property type="match status" value="7"/>
</dbReference>
<feature type="repeat" description="WD" evidence="4">
    <location>
        <begin position="122"/>
        <end position="164"/>
    </location>
</feature>
<gene>
    <name evidence="6" type="ORF">V8G54_034289</name>
</gene>
<dbReference type="InterPro" id="IPR021772">
    <property type="entry name" value="WDR48/Bun107"/>
</dbReference>
<dbReference type="Gene3D" id="2.130.10.10">
    <property type="entry name" value="YVTN repeat-like/Quinoprotein amine dehydrogenase"/>
    <property type="match status" value="2"/>
</dbReference>
<dbReference type="InterPro" id="IPR036322">
    <property type="entry name" value="WD40_repeat_dom_sf"/>
</dbReference>
<keyword evidence="2 4" id="KW-0853">WD repeat</keyword>
<dbReference type="PROSITE" id="PS50294">
    <property type="entry name" value="WD_REPEATS_REGION"/>
    <property type="match status" value="2"/>
</dbReference>
<protein>
    <recommendedName>
        <fullName evidence="8">WD repeat-containing protein 48</fullName>
    </recommendedName>
</protein>
<feature type="region of interest" description="Disordered" evidence="5">
    <location>
        <begin position="164"/>
        <end position="187"/>
    </location>
</feature>
<name>A0AAQ3RID2_VIGMU</name>
<keyword evidence="7" id="KW-1185">Reference proteome</keyword>
<dbReference type="Pfam" id="PF00400">
    <property type="entry name" value="WD40"/>
    <property type="match status" value="6"/>
</dbReference>
<evidence type="ECO:0000256" key="3">
    <source>
        <dbReference type="ARBA" id="ARBA00022737"/>
    </source>
</evidence>
<dbReference type="InterPro" id="IPR051246">
    <property type="entry name" value="WDR48"/>
</dbReference>
<dbReference type="GO" id="GO:0000724">
    <property type="term" value="P:double-strand break repair via homologous recombination"/>
    <property type="evidence" value="ECO:0007669"/>
    <property type="project" value="TreeGrafter"/>
</dbReference>